<feature type="compositionally biased region" description="Basic and acidic residues" evidence="1">
    <location>
        <begin position="151"/>
        <end position="168"/>
    </location>
</feature>
<comment type="caution">
    <text evidence="2">The sequence shown here is derived from an EMBL/GenBank/DDBJ whole genome shotgun (WGS) entry which is preliminary data.</text>
</comment>
<keyword evidence="3" id="KW-1185">Reference proteome</keyword>
<sequence>MPPKARIIRKPSTAGASSTLKAATSGAPPPAASSTTQPPSTSSGTAMATSSKEGAMLPPPNPSPPKAVLEPELDAIAICLRNAAVKTNQIHAFFADTRRLGINNYATRPPHSLTDALGREIEKYDQLCDTVEAHLSRAIAVLQRDLDRAKAQEKAEREAEALRNRPPPEPEVVVVSSDPAEPGASSVSLAHPKDVPGPSVSGTQKSGAGSFLAARRQSTISLSSLNRPQFPHKLDLSSATLRINPAELAQGLGGLPSPVTLAPKSGRVTATSEFPPDFMAALAASDIASRPVDIDLTMLPEEAPAAAHVGLDAALGSSADRPIELDLEGMEGMDIDMTNVDVSVDVDVKTLFGDEPTSGISTTNLFGDATDAAGGSGGNAPPFNAGAPHAAPVPDTSGGEPPFDMGIGEMVDFSQFQFDPMTSTSDMGMLDMNALLNIEAETTAQMDGQNGAGDT</sequence>
<evidence type="ECO:0000256" key="1">
    <source>
        <dbReference type="SAM" id="MobiDB-lite"/>
    </source>
</evidence>
<protein>
    <submittedName>
        <fullName evidence="2">Uncharacterized protein</fullName>
    </submittedName>
</protein>
<reference evidence="2" key="1">
    <citation type="submission" date="2022-01" db="EMBL/GenBank/DDBJ databases">
        <title>Comparative genomics reveals a dynamic genome evolution in the ectomycorrhizal milk-cap (Lactarius) mushrooms.</title>
        <authorList>
            <consortium name="DOE Joint Genome Institute"/>
            <person name="Lebreton A."/>
            <person name="Tang N."/>
            <person name="Kuo A."/>
            <person name="LaButti K."/>
            <person name="Drula E."/>
            <person name="Barry K."/>
            <person name="Clum A."/>
            <person name="Lipzen A."/>
            <person name="Mousain D."/>
            <person name="Ng V."/>
            <person name="Wang R."/>
            <person name="Wang X."/>
            <person name="Dai Y."/>
            <person name="Henrissat B."/>
            <person name="Grigoriev I.V."/>
            <person name="Guerin-Laguette A."/>
            <person name="Yu F."/>
            <person name="Martin F.M."/>
        </authorList>
    </citation>
    <scope>NUCLEOTIDE SEQUENCE</scope>
    <source>
        <strain evidence="2">QP</strain>
    </source>
</reference>
<feature type="compositionally biased region" description="Low complexity" evidence="1">
    <location>
        <begin position="22"/>
        <end position="51"/>
    </location>
</feature>
<gene>
    <name evidence="2" type="ORF">EDB92DRAFT_1859755</name>
</gene>
<evidence type="ECO:0000313" key="2">
    <source>
        <dbReference type="EMBL" id="KAH8992094.1"/>
    </source>
</evidence>
<dbReference type="AlphaFoldDB" id="A0AAD4LK18"/>
<dbReference type="Proteomes" id="UP001201163">
    <property type="component" value="Unassembled WGS sequence"/>
</dbReference>
<feature type="region of interest" description="Disordered" evidence="1">
    <location>
        <begin position="1"/>
        <end position="68"/>
    </location>
</feature>
<feature type="region of interest" description="Disordered" evidence="1">
    <location>
        <begin position="151"/>
        <end position="210"/>
    </location>
</feature>
<evidence type="ECO:0000313" key="3">
    <source>
        <dbReference type="Proteomes" id="UP001201163"/>
    </source>
</evidence>
<accession>A0AAD4LK18</accession>
<feature type="region of interest" description="Disordered" evidence="1">
    <location>
        <begin position="371"/>
        <end position="400"/>
    </location>
</feature>
<organism evidence="2 3">
    <name type="scientific">Lactarius akahatsu</name>
    <dbReference type="NCBI Taxonomy" id="416441"/>
    <lineage>
        <taxon>Eukaryota</taxon>
        <taxon>Fungi</taxon>
        <taxon>Dikarya</taxon>
        <taxon>Basidiomycota</taxon>
        <taxon>Agaricomycotina</taxon>
        <taxon>Agaricomycetes</taxon>
        <taxon>Russulales</taxon>
        <taxon>Russulaceae</taxon>
        <taxon>Lactarius</taxon>
    </lineage>
</organism>
<name>A0AAD4LK18_9AGAM</name>
<dbReference type="EMBL" id="JAKELL010000024">
    <property type="protein sequence ID" value="KAH8992094.1"/>
    <property type="molecule type" value="Genomic_DNA"/>
</dbReference>
<proteinExistence type="predicted"/>